<reference evidence="1 2" key="1">
    <citation type="submission" date="2019-02" db="EMBL/GenBank/DDBJ databases">
        <title>Deep-cultivation of Planctomycetes and their phenomic and genomic characterization uncovers novel biology.</title>
        <authorList>
            <person name="Wiegand S."/>
            <person name="Jogler M."/>
            <person name="Boedeker C."/>
            <person name="Pinto D."/>
            <person name="Vollmers J."/>
            <person name="Rivas-Marin E."/>
            <person name="Kohn T."/>
            <person name="Peeters S.H."/>
            <person name="Heuer A."/>
            <person name="Rast P."/>
            <person name="Oberbeckmann S."/>
            <person name="Bunk B."/>
            <person name="Jeske O."/>
            <person name="Meyerdierks A."/>
            <person name="Storesund J.E."/>
            <person name="Kallscheuer N."/>
            <person name="Luecker S."/>
            <person name="Lage O.M."/>
            <person name="Pohl T."/>
            <person name="Merkel B.J."/>
            <person name="Hornburger P."/>
            <person name="Mueller R.-W."/>
            <person name="Bruemmer F."/>
            <person name="Labrenz M."/>
            <person name="Spormann A.M."/>
            <person name="Op den Camp H."/>
            <person name="Overmann J."/>
            <person name="Amann R."/>
            <person name="Jetten M.S.M."/>
            <person name="Mascher T."/>
            <person name="Medema M.H."/>
            <person name="Devos D.P."/>
            <person name="Kaster A.-K."/>
            <person name="Ovreas L."/>
            <person name="Rohde M."/>
            <person name="Galperin M.Y."/>
            <person name="Jogler C."/>
        </authorList>
    </citation>
    <scope>NUCLEOTIDE SEQUENCE [LARGE SCALE GENOMIC DNA]</scope>
    <source>
        <strain evidence="1 2">Pan44</strain>
    </source>
</reference>
<name>A0A517SH97_9PLAN</name>
<evidence type="ECO:0000313" key="2">
    <source>
        <dbReference type="Proteomes" id="UP000315700"/>
    </source>
</evidence>
<organism evidence="1 2">
    <name type="scientific">Caulifigura coniformis</name>
    <dbReference type="NCBI Taxonomy" id="2527983"/>
    <lineage>
        <taxon>Bacteria</taxon>
        <taxon>Pseudomonadati</taxon>
        <taxon>Planctomycetota</taxon>
        <taxon>Planctomycetia</taxon>
        <taxon>Planctomycetales</taxon>
        <taxon>Planctomycetaceae</taxon>
        <taxon>Caulifigura</taxon>
    </lineage>
</organism>
<dbReference type="InParanoid" id="A0A517SH97"/>
<evidence type="ECO:0000313" key="1">
    <source>
        <dbReference type="EMBL" id="QDT55504.1"/>
    </source>
</evidence>
<protein>
    <submittedName>
        <fullName evidence="1">Uncharacterized protein</fullName>
    </submittedName>
</protein>
<dbReference type="KEGG" id="ccos:Pan44_35480"/>
<dbReference type="AlphaFoldDB" id="A0A517SH97"/>
<dbReference type="Proteomes" id="UP000315700">
    <property type="component" value="Chromosome"/>
</dbReference>
<dbReference type="RefSeq" id="WP_145031362.1">
    <property type="nucleotide sequence ID" value="NZ_CP036271.1"/>
</dbReference>
<keyword evidence="2" id="KW-1185">Reference proteome</keyword>
<dbReference type="EMBL" id="CP036271">
    <property type="protein sequence ID" value="QDT55504.1"/>
    <property type="molecule type" value="Genomic_DNA"/>
</dbReference>
<proteinExistence type="predicted"/>
<gene>
    <name evidence="1" type="ORF">Pan44_35480</name>
</gene>
<accession>A0A517SH97</accession>
<sequence>MILYHFTALINLPPIIRNGITDGRLPVHRRHGFIRCASLTTEPDHRRQSWYTDTGFDRTRVRLTCDVDAWSVRQIYQRYPTPVRIQRQLVPWEMRGKWFFAASVPPEKLTVEIRHDDYEPVPPDELAGLIHDIDLERQNFRFEAGPHGEIADLIASRSWLVDGPSVPKVLTV</sequence>